<keyword evidence="4" id="KW-1185">Reference proteome</keyword>
<accession>A0A8B8GK01</accession>
<name>A0A8B8GK01_9HEMI</name>
<dbReference type="Pfam" id="PF10545">
    <property type="entry name" value="MADF_DNA_bdg"/>
    <property type="match status" value="1"/>
</dbReference>
<dbReference type="SMART" id="SM00595">
    <property type="entry name" value="MADF"/>
    <property type="match status" value="1"/>
</dbReference>
<dbReference type="PANTHER" id="PTHR12243">
    <property type="entry name" value="MADF DOMAIN TRANSCRIPTION FACTOR"/>
    <property type="match status" value="1"/>
</dbReference>
<dbReference type="PANTHER" id="PTHR12243:SF67">
    <property type="entry name" value="COREPRESSOR OF PANGOLIN, ISOFORM A-RELATED"/>
    <property type="match status" value="1"/>
</dbReference>
<reference evidence="5" key="1">
    <citation type="submission" date="2025-08" db="UniProtKB">
        <authorList>
            <consortium name="RefSeq"/>
        </authorList>
    </citation>
    <scope>IDENTIFICATION</scope>
    <source>
        <tissue evidence="5">Whole body</tissue>
    </source>
</reference>
<evidence type="ECO:0000259" key="2">
    <source>
        <dbReference type="PROSITE" id="PS50090"/>
    </source>
</evidence>
<dbReference type="InterPro" id="IPR039353">
    <property type="entry name" value="TF_Adf1"/>
</dbReference>
<dbReference type="Gene3D" id="1.10.10.60">
    <property type="entry name" value="Homeodomain-like"/>
    <property type="match status" value="1"/>
</dbReference>
<evidence type="ECO:0000256" key="1">
    <source>
        <dbReference type="SAM" id="MobiDB-lite"/>
    </source>
</evidence>
<dbReference type="CDD" id="cd00167">
    <property type="entry name" value="SANT"/>
    <property type="match status" value="1"/>
</dbReference>
<feature type="domain" description="Myb-like" evidence="2">
    <location>
        <begin position="7"/>
        <end position="65"/>
    </location>
</feature>
<evidence type="ECO:0000313" key="4">
    <source>
        <dbReference type="Proteomes" id="UP000694846"/>
    </source>
</evidence>
<dbReference type="OrthoDB" id="5803771at2759"/>
<dbReference type="InterPro" id="IPR006578">
    <property type="entry name" value="MADF-dom"/>
</dbReference>
<dbReference type="SMART" id="SM00717">
    <property type="entry name" value="SANT"/>
    <property type="match status" value="1"/>
</dbReference>
<organism evidence="4 5">
    <name type="scientific">Sipha flava</name>
    <name type="common">yellow sugarcane aphid</name>
    <dbReference type="NCBI Taxonomy" id="143950"/>
    <lineage>
        <taxon>Eukaryota</taxon>
        <taxon>Metazoa</taxon>
        <taxon>Ecdysozoa</taxon>
        <taxon>Arthropoda</taxon>
        <taxon>Hexapoda</taxon>
        <taxon>Insecta</taxon>
        <taxon>Pterygota</taxon>
        <taxon>Neoptera</taxon>
        <taxon>Paraneoptera</taxon>
        <taxon>Hemiptera</taxon>
        <taxon>Sternorrhyncha</taxon>
        <taxon>Aphidomorpha</taxon>
        <taxon>Aphidoidea</taxon>
        <taxon>Aphididae</taxon>
        <taxon>Sipha</taxon>
    </lineage>
</organism>
<proteinExistence type="predicted"/>
<evidence type="ECO:0000259" key="3">
    <source>
        <dbReference type="PROSITE" id="PS51029"/>
    </source>
</evidence>
<dbReference type="AlphaFoldDB" id="A0A8B8GK01"/>
<dbReference type="PROSITE" id="PS51029">
    <property type="entry name" value="MADF"/>
    <property type="match status" value="1"/>
</dbReference>
<dbReference type="GeneID" id="112692456"/>
<gene>
    <name evidence="5" type="primary">LOC112692456</name>
</gene>
<dbReference type="InterPro" id="IPR001005">
    <property type="entry name" value="SANT/Myb"/>
</dbReference>
<feature type="domain" description="MADF" evidence="3">
    <location>
        <begin position="14"/>
        <end position="100"/>
    </location>
</feature>
<dbReference type="Proteomes" id="UP000694846">
    <property type="component" value="Unplaced"/>
</dbReference>
<evidence type="ECO:0000313" key="5">
    <source>
        <dbReference type="RefSeq" id="XP_025422921.1"/>
    </source>
</evidence>
<dbReference type="PROSITE" id="PS50090">
    <property type="entry name" value="MYB_LIKE"/>
    <property type="match status" value="1"/>
</dbReference>
<feature type="region of interest" description="Disordered" evidence="1">
    <location>
        <begin position="459"/>
        <end position="486"/>
    </location>
</feature>
<feature type="region of interest" description="Disordered" evidence="1">
    <location>
        <begin position="308"/>
        <end position="393"/>
    </location>
</feature>
<feature type="region of interest" description="Disordered" evidence="1">
    <location>
        <begin position="176"/>
        <end position="202"/>
    </location>
</feature>
<protein>
    <submittedName>
        <fullName evidence="5">Uncharacterized protein LOC112692456</fullName>
    </submittedName>
</protein>
<dbReference type="RefSeq" id="XP_025422921.1">
    <property type="nucleotide sequence ID" value="XM_025567136.1"/>
</dbReference>
<sequence length="514" mass="58149">MSHVPGFTHEEDIILIDFVKTHSVLYDRSHERHKDHAFKEPLWCEISTELDKSVNQCKKRWKTIKTAYLKNRIMETGSINKSDTTQLLSLRLSFLDLDQLQPSSSIANNRNEGEEILNYMSLINPPNYEEDSNPSREEKIIMLRALSKGLKELNEMLFKCFLKQIEILNNTINSTKFDENNVSNSDNNETTDEHVANDDDDDEENYLLPTRMNTDGSFSYSSENVAESKEKNTVLQNLQKEFELLYNKSETTQSLGLFFKSVLKDIECVAPRGLNDLKPRIIKCVSDVREMYLYSDVSLGSVPCKLPKKSAKSGEGNKHEDVSLGSVPCKLPKKSAKSGEGNKHEDVSLGSVPCKLPKKSAKSGEGNKHEGVSLGSVPYKLPKKSAKSGEGNKHLSNLKKKFDLLNYAFETTTSMELFFLSVIADIEDFSVHAIDDVKLRILECVSEVKDMYSNQDVSSIISSPNATPRNLQPRSSPRDHLNTLESPPQGYLVYEYYNVPVYSDEPSNYIQPLF</sequence>
<feature type="compositionally biased region" description="Polar residues" evidence="1">
    <location>
        <begin position="459"/>
        <end position="475"/>
    </location>
</feature>